<dbReference type="AlphaFoldDB" id="A0AAJ6VVF7"/>
<dbReference type="Proteomes" id="UP000694867">
    <property type="component" value="Unplaced"/>
</dbReference>
<dbReference type="SUPFAM" id="SSF53098">
    <property type="entry name" value="Ribonuclease H-like"/>
    <property type="match status" value="1"/>
</dbReference>
<name>A0AAJ6VVF7_9ACAR</name>
<dbReference type="InterPro" id="IPR008906">
    <property type="entry name" value="HATC_C_dom"/>
</dbReference>
<feature type="region of interest" description="Disordered" evidence="1">
    <location>
        <begin position="18"/>
        <end position="53"/>
    </location>
</feature>
<reference evidence="4" key="1">
    <citation type="submission" date="2025-08" db="UniProtKB">
        <authorList>
            <consortium name="RefSeq"/>
        </authorList>
    </citation>
    <scope>IDENTIFICATION</scope>
</reference>
<feature type="domain" description="HAT C-terminal dimerisation" evidence="2">
    <location>
        <begin position="567"/>
        <end position="621"/>
    </location>
</feature>
<feature type="compositionally biased region" description="Basic residues" evidence="1">
    <location>
        <begin position="38"/>
        <end position="53"/>
    </location>
</feature>
<evidence type="ECO:0000256" key="1">
    <source>
        <dbReference type="SAM" id="MobiDB-lite"/>
    </source>
</evidence>
<dbReference type="GO" id="GO:0046983">
    <property type="term" value="F:protein dimerization activity"/>
    <property type="evidence" value="ECO:0007669"/>
    <property type="project" value="InterPro"/>
</dbReference>
<sequence length="647" mass="74177">MCQESEWNVQSWTSFSPRWDQPVLHPHDEENQESACSGRKRKQSIKKRAKRAKASKTRWYHPDYLELGFVVEPGSEVCPRPLCLVCSQSLSNDAMKPSKLSRHFQAKHSDLSSKSVEYFQRLRENVLQGFRDEDSAITRKLLYASYEIALSIAQNKKPFNIGETLIKPCLVNACKILFGEVEAARVKRIPLSARTIHRRILTMSEDVERQVLRLIEKSSFFSIQLDESTDVSNRAILLCFVRFVEGQSVREDFLCALELPGRTTSSACFEALGSYFSEHGIDWKKCVGICTDGAANMVGRKTGLVARVKQVAHPELISSHCLIHREQLVAKPMSRELHEVMTTVVSIINHVRHKAMCSRLFKSLCEEMGSEYESLLLHADVRWLSRGRMLSRFFALREEIGVFLGQQKHPDADKLYDEDWIVRVAYLVDIFSQLNKLNLSLQGASQDIFTSRGKMDAFQRKIALWRSRLAEESFDMFPTCGDYVDEKHMDPGMILLCIQTHLQSLQNTFARYFPPGEDPRIGRLWIVDPFRVSLDECDLSMQEKESLIELSSDCALKLKFDAGISRAEFWLSIKEEYSMLSQNAMKILILFSTTYLCEKTFSAMTAIKTRYRSRLDVRTALRLGVSTLEPNIEELTISQSEQEQSSH</sequence>
<dbReference type="RefSeq" id="XP_003738604.1">
    <property type="nucleotide sequence ID" value="XM_003738556.1"/>
</dbReference>
<evidence type="ECO:0000259" key="2">
    <source>
        <dbReference type="Pfam" id="PF05699"/>
    </source>
</evidence>
<dbReference type="PANTHER" id="PTHR45913:SF19">
    <property type="entry name" value="LOW QUALITY PROTEIN: ZINC FINGER BED DOMAIN-CONTAINING PROTEIN 5-LIKE"/>
    <property type="match status" value="1"/>
</dbReference>
<organism evidence="3 4">
    <name type="scientific">Galendromus occidentalis</name>
    <name type="common">western predatory mite</name>
    <dbReference type="NCBI Taxonomy" id="34638"/>
    <lineage>
        <taxon>Eukaryota</taxon>
        <taxon>Metazoa</taxon>
        <taxon>Ecdysozoa</taxon>
        <taxon>Arthropoda</taxon>
        <taxon>Chelicerata</taxon>
        <taxon>Arachnida</taxon>
        <taxon>Acari</taxon>
        <taxon>Parasitiformes</taxon>
        <taxon>Mesostigmata</taxon>
        <taxon>Gamasina</taxon>
        <taxon>Phytoseioidea</taxon>
        <taxon>Phytoseiidae</taxon>
        <taxon>Typhlodrominae</taxon>
        <taxon>Galendromus</taxon>
    </lineage>
</organism>
<gene>
    <name evidence="4" type="primary">LOC100901380</name>
</gene>
<evidence type="ECO:0000313" key="3">
    <source>
        <dbReference type="Proteomes" id="UP000694867"/>
    </source>
</evidence>
<proteinExistence type="predicted"/>
<dbReference type="KEGG" id="goe:100901380"/>
<dbReference type="InterPro" id="IPR012337">
    <property type="entry name" value="RNaseH-like_sf"/>
</dbReference>
<evidence type="ECO:0000313" key="4">
    <source>
        <dbReference type="RefSeq" id="XP_003738604.1"/>
    </source>
</evidence>
<dbReference type="Pfam" id="PF05699">
    <property type="entry name" value="Dimer_Tnp_hAT"/>
    <property type="match status" value="1"/>
</dbReference>
<dbReference type="PANTHER" id="PTHR45913">
    <property type="entry name" value="EPM2A-INTERACTING PROTEIN 1"/>
    <property type="match status" value="1"/>
</dbReference>
<accession>A0AAJ6VVF7</accession>
<protein>
    <submittedName>
        <fullName evidence="4">SCAN domain-containing protein 3-like</fullName>
    </submittedName>
</protein>
<dbReference type="GeneID" id="100901380"/>
<keyword evidence="3" id="KW-1185">Reference proteome</keyword>